<organism evidence="1">
    <name type="scientific">hydrothermal vent metagenome</name>
    <dbReference type="NCBI Taxonomy" id="652676"/>
    <lineage>
        <taxon>unclassified sequences</taxon>
        <taxon>metagenomes</taxon>
        <taxon>ecological metagenomes</taxon>
    </lineage>
</organism>
<proteinExistence type="predicted"/>
<name>A0A3B1BMV3_9ZZZZ</name>
<feature type="non-terminal residue" evidence="1">
    <location>
        <position position="79"/>
    </location>
</feature>
<accession>A0A3B1BMV3</accession>
<dbReference type="AlphaFoldDB" id="A0A3B1BMV3"/>
<protein>
    <submittedName>
        <fullName evidence="1">Uncharacterized protein</fullName>
    </submittedName>
</protein>
<gene>
    <name evidence="1" type="ORF">MNBD_GAMMA25-977</name>
</gene>
<sequence length="79" mass="8762">MSEILVTEPVPISDQLERLHLFPGRHLGEEEFDRLQAYTDARLAPLLNSWQPGIVRGLHVKLGQLDVASEGFIVNSGLA</sequence>
<dbReference type="EMBL" id="UOFY01000018">
    <property type="protein sequence ID" value="VAX07615.1"/>
    <property type="molecule type" value="Genomic_DNA"/>
</dbReference>
<reference evidence="1" key="1">
    <citation type="submission" date="2018-06" db="EMBL/GenBank/DDBJ databases">
        <authorList>
            <person name="Zhirakovskaya E."/>
        </authorList>
    </citation>
    <scope>NUCLEOTIDE SEQUENCE</scope>
</reference>
<evidence type="ECO:0000313" key="1">
    <source>
        <dbReference type="EMBL" id="VAX07615.1"/>
    </source>
</evidence>